<evidence type="ECO:0000256" key="1">
    <source>
        <dbReference type="ARBA" id="ARBA00004651"/>
    </source>
</evidence>
<evidence type="ECO:0000256" key="2">
    <source>
        <dbReference type="ARBA" id="ARBA00022448"/>
    </source>
</evidence>
<gene>
    <name evidence="8" type="ORF">G3570_09810</name>
</gene>
<feature type="transmembrane region" description="Helical" evidence="7">
    <location>
        <begin position="386"/>
        <end position="405"/>
    </location>
</feature>
<keyword evidence="3" id="KW-1003">Cell membrane</keyword>
<feature type="transmembrane region" description="Helical" evidence="7">
    <location>
        <begin position="353"/>
        <end position="374"/>
    </location>
</feature>
<feature type="transmembrane region" description="Helical" evidence="7">
    <location>
        <begin position="232"/>
        <end position="250"/>
    </location>
</feature>
<evidence type="ECO:0000256" key="7">
    <source>
        <dbReference type="SAM" id="Phobius"/>
    </source>
</evidence>
<dbReference type="Pfam" id="PF07690">
    <property type="entry name" value="MFS_1"/>
    <property type="match status" value="1"/>
</dbReference>
<feature type="transmembrane region" description="Helical" evidence="7">
    <location>
        <begin position="49"/>
        <end position="71"/>
    </location>
</feature>
<keyword evidence="2" id="KW-0813">Transport</keyword>
<protein>
    <submittedName>
        <fullName evidence="8">MFS transporter</fullName>
    </submittedName>
</protein>
<keyword evidence="5 7" id="KW-1133">Transmembrane helix</keyword>
<dbReference type="Gene3D" id="1.20.1250.20">
    <property type="entry name" value="MFS general substrate transporter like domains"/>
    <property type="match status" value="1"/>
</dbReference>
<keyword evidence="4 7" id="KW-0812">Transmembrane</keyword>
<feature type="transmembrane region" description="Helical" evidence="7">
    <location>
        <begin position="256"/>
        <end position="280"/>
    </location>
</feature>
<dbReference type="PANTHER" id="PTHR43266:SF2">
    <property type="entry name" value="MAJOR FACILITATOR SUPERFAMILY (MFS) PROFILE DOMAIN-CONTAINING PROTEIN"/>
    <property type="match status" value="1"/>
</dbReference>
<dbReference type="EMBL" id="JAALLT010000003">
    <property type="protein sequence ID" value="NGP76928.1"/>
    <property type="molecule type" value="Genomic_DNA"/>
</dbReference>
<name>A0A6M1SXF2_9BACT</name>
<dbReference type="SUPFAM" id="SSF103473">
    <property type="entry name" value="MFS general substrate transporter"/>
    <property type="match status" value="1"/>
</dbReference>
<dbReference type="InterPro" id="IPR022324">
    <property type="entry name" value="Bacilysin_exporter_BacE_put"/>
</dbReference>
<dbReference type="Proteomes" id="UP000473278">
    <property type="component" value="Unassembled WGS sequence"/>
</dbReference>
<evidence type="ECO:0000256" key="4">
    <source>
        <dbReference type="ARBA" id="ARBA00022692"/>
    </source>
</evidence>
<evidence type="ECO:0000313" key="9">
    <source>
        <dbReference type="Proteomes" id="UP000473278"/>
    </source>
</evidence>
<reference evidence="8 9" key="1">
    <citation type="submission" date="2020-02" db="EMBL/GenBank/DDBJ databases">
        <title>Balneolaceae bacterium YR4-1, complete genome.</title>
        <authorList>
            <person name="Li Y."/>
            <person name="Wu S."/>
        </authorList>
    </citation>
    <scope>NUCLEOTIDE SEQUENCE [LARGE SCALE GENOMIC DNA]</scope>
    <source>
        <strain evidence="8 9">YR4-1</strain>
    </source>
</reference>
<dbReference type="RefSeq" id="WP_165141797.1">
    <property type="nucleotide sequence ID" value="NZ_JAALLT010000003.1"/>
</dbReference>
<comment type="caution">
    <text evidence="8">The sequence shown here is derived from an EMBL/GenBank/DDBJ whole genome shotgun (WGS) entry which is preliminary data.</text>
</comment>
<feature type="transmembrane region" description="Helical" evidence="7">
    <location>
        <begin position="174"/>
        <end position="191"/>
    </location>
</feature>
<evidence type="ECO:0000256" key="6">
    <source>
        <dbReference type="ARBA" id="ARBA00023136"/>
    </source>
</evidence>
<dbReference type="InterPro" id="IPR036259">
    <property type="entry name" value="MFS_trans_sf"/>
</dbReference>
<keyword evidence="9" id="KW-1185">Reference proteome</keyword>
<comment type="subcellular location">
    <subcellularLocation>
        <location evidence="1">Cell membrane</location>
        <topology evidence="1">Multi-pass membrane protein</topology>
    </subcellularLocation>
</comment>
<dbReference type="PRINTS" id="PR01988">
    <property type="entry name" value="EXPORTERBACE"/>
</dbReference>
<dbReference type="GO" id="GO:0005886">
    <property type="term" value="C:plasma membrane"/>
    <property type="evidence" value="ECO:0007669"/>
    <property type="project" value="UniProtKB-SubCell"/>
</dbReference>
<evidence type="ECO:0000256" key="3">
    <source>
        <dbReference type="ARBA" id="ARBA00022475"/>
    </source>
</evidence>
<organism evidence="8 9">
    <name type="scientific">Halalkalibaculum roseum</name>
    <dbReference type="NCBI Taxonomy" id="2709311"/>
    <lineage>
        <taxon>Bacteria</taxon>
        <taxon>Pseudomonadati</taxon>
        <taxon>Balneolota</taxon>
        <taxon>Balneolia</taxon>
        <taxon>Balneolales</taxon>
        <taxon>Balneolaceae</taxon>
        <taxon>Halalkalibaculum</taxon>
    </lineage>
</organism>
<feature type="transmembrane region" description="Helical" evidence="7">
    <location>
        <begin position="316"/>
        <end position="341"/>
    </location>
</feature>
<dbReference type="CDD" id="cd06173">
    <property type="entry name" value="MFS_MefA_like"/>
    <property type="match status" value="1"/>
</dbReference>
<dbReference type="AlphaFoldDB" id="A0A6M1SXF2"/>
<dbReference type="PANTHER" id="PTHR43266">
    <property type="entry name" value="MACROLIDE-EFFLUX PROTEIN"/>
    <property type="match status" value="1"/>
</dbReference>
<evidence type="ECO:0000256" key="5">
    <source>
        <dbReference type="ARBA" id="ARBA00022989"/>
    </source>
</evidence>
<accession>A0A6M1SXF2</accession>
<keyword evidence="6 7" id="KW-0472">Membrane</keyword>
<sequence length="421" mass="47189">MLEKLRPYINLLKNNHNYRRLWLSQVVSNFGDWFGILAVYALITKYSDSEFLLGLIIVVKMMSLASFSPFAGYITDRFNRRHLMMFCDILRGMIVLGLLLVVSYQTLWLAYVLTALQMMLSAIFEPAKTSSIPNVTTEQELVDANVLSAASWSIIFTMGMGIGGLATEWLGTDLVFILDAISYGVSTWFIYRAVIPQKEMDPEELERTKNPLTGIREGFQYLFNQPHILRPTLAKGCFTMFLGALTYMLILVSEDVLMMGSIGLGLLYSARGIGTGVGPVIGRRIFENESSWIWGMGLCMIFAGVNYALVGLSSSLGLMLFFVFVAHAASGANWVMSTVLLQRRTPDTFRGRIFSTEWLLFTLAQSASVIIASTLLEQKLFTIQELIIFFAIMLAITGVIWNFTVTQKERVYQRELAADGG</sequence>
<feature type="transmembrane region" description="Helical" evidence="7">
    <location>
        <begin position="21"/>
        <end position="43"/>
    </location>
</feature>
<evidence type="ECO:0000313" key="8">
    <source>
        <dbReference type="EMBL" id="NGP76928.1"/>
    </source>
</evidence>
<dbReference type="InterPro" id="IPR011701">
    <property type="entry name" value="MFS"/>
</dbReference>
<feature type="transmembrane region" description="Helical" evidence="7">
    <location>
        <begin position="292"/>
        <end position="310"/>
    </location>
</feature>
<proteinExistence type="predicted"/>
<dbReference type="GO" id="GO:0022857">
    <property type="term" value="F:transmembrane transporter activity"/>
    <property type="evidence" value="ECO:0007669"/>
    <property type="project" value="InterPro"/>
</dbReference>